<dbReference type="EMBL" id="AHBZ03000027">
    <property type="protein sequence ID" value="KAF7765039.1"/>
    <property type="molecule type" value="Genomic_DNA"/>
</dbReference>
<dbReference type="AlphaFoldDB" id="A0AAD4AFJ7"/>
<name>A0AAD4AFJ7_9GAMM</name>
<evidence type="ECO:0000313" key="2">
    <source>
        <dbReference type="Proteomes" id="UP000016487"/>
    </source>
</evidence>
<comment type="caution">
    <text evidence="1">The sequence shown here is derived from an EMBL/GenBank/DDBJ whole genome shotgun (WGS) entry which is preliminary data.</text>
</comment>
<gene>
    <name evidence="1" type="ORF">PCIT_b1173</name>
</gene>
<proteinExistence type="predicted"/>
<sequence>MGWLFKDRQGVWIGQIRVGVFFSIVKNDVDYYGYHEVFRGT</sequence>
<accession>A0AAD4AFJ7</accession>
<reference evidence="1" key="1">
    <citation type="journal article" date="2012" name="J. Bacteriol.">
        <title>Genome sequences of type strains of seven species of the marine bacterium Pseudoalteromonas.</title>
        <authorList>
            <person name="Xie B.B."/>
            <person name="Shu Y.L."/>
            <person name="Qin Q.L."/>
            <person name="Rong J.C."/>
            <person name="Zhang X.Y."/>
            <person name="Chen X.L."/>
            <person name="Shi M."/>
            <person name="He H.L."/>
            <person name="Zhou B.C."/>
            <person name="Zhang Y.Z."/>
        </authorList>
    </citation>
    <scope>NUCLEOTIDE SEQUENCE</scope>
    <source>
        <strain evidence="1">DSM 8771</strain>
    </source>
</reference>
<dbReference type="Proteomes" id="UP000016487">
    <property type="component" value="Unassembled WGS sequence"/>
</dbReference>
<reference evidence="1" key="2">
    <citation type="submission" date="2015-03" db="EMBL/GenBank/DDBJ databases">
        <title>Genome sequence of Pseudoalteromonas citrea.</title>
        <authorList>
            <person name="Xie B.-B."/>
            <person name="Rong J.-C."/>
            <person name="Qin Q.-L."/>
            <person name="Zhang Y.-Z."/>
        </authorList>
    </citation>
    <scope>NUCLEOTIDE SEQUENCE</scope>
    <source>
        <strain evidence="1">DSM 8771</strain>
    </source>
</reference>
<evidence type="ECO:0000313" key="1">
    <source>
        <dbReference type="EMBL" id="KAF7765039.1"/>
    </source>
</evidence>
<organism evidence="1 2">
    <name type="scientific">Pseudoalteromonas citrea</name>
    <dbReference type="NCBI Taxonomy" id="43655"/>
    <lineage>
        <taxon>Bacteria</taxon>
        <taxon>Pseudomonadati</taxon>
        <taxon>Pseudomonadota</taxon>
        <taxon>Gammaproteobacteria</taxon>
        <taxon>Alteromonadales</taxon>
        <taxon>Pseudoalteromonadaceae</taxon>
        <taxon>Pseudoalteromonas</taxon>
    </lineage>
</organism>
<protein>
    <submittedName>
        <fullName evidence="1">Uncharacterized protein</fullName>
    </submittedName>
</protein>